<keyword evidence="3" id="KW-1185">Reference proteome</keyword>
<sequence>MNRLKKLLIVSCLCLLTSCTSETVSEPETAQPTPVINRLTDNYTVEEVKLPDELIPNDWMNITLFYQIKDYQFRAYILNKSISNLYPVESVYDYNLLTGELNQVEFNTESNIRVMDMVTDNNGKAYELIMHYVDSGVESYVNYEGKLVEGTENLTLSTYNIRGFQKLNDKLYLLLENSVDYDHTVWNLYELNNGEAKIVYDYATNRTWGLDKEADVEGIILPPIQKNSSHQMGWVMQKEGKYFIQVFAGDTVESYEVPLCPMLVVSLTNGIYYTTYDTNDENEIIRNSFYRLNTDTGESTLISDLTSELGMTYQISDQEFYYNGLFEYAPVCRAETDELKCRKIEGIPLASYINGVYSIDDKTDLIYQGSYNDENAEVPSLYLIHWK</sequence>
<keyword evidence="1" id="KW-0732">Signal</keyword>
<proteinExistence type="predicted"/>
<reference evidence="2 3" key="1">
    <citation type="submission" date="2018-05" db="EMBL/GenBank/DDBJ databases">
        <title>Genomic Encyclopedia of Type Strains, Phase IV (KMG-IV): sequencing the most valuable type-strain genomes for metagenomic binning, comparative biology and taxonomic classification.</title>
        <authorList>
            <person name="Goeker M."/>
        </authorList>
    </citation>
    <scope>NUCLEOTIDE SEQUENCE [LARGE SCALE GENOMIC DNA]</scope>
    <source>
        <strain evidence="2 3">JC118</strain>
    </source>
</reference>
<evidence type="ECO:0000256" key="1">
    <source>
        <dbReference type="SAM" id="SignalP"/>
    </source>
</evidence>
<dbReference type="EMBL" id="QJKH01000020">
    <property type="protein sequence ID" value="PXX75109.1"/>
    <property type="molecule type" value="Genomic_DNA"/>
</dbReference>
<protein>
    <submittedName>
        <fullName evidence="2">Uncharacterized protein</fullName>
    </submittedName>
</protein>
<dbReference type="PROSITE" id="PS51257">
    <property type="entry name" value="PROKAR_LIPOPROTEIN"/>
    <property type="match status" value="1"/>
</dbReference>
<accession>A0A318KD18</accession>
<gene>
    <name evidence="2" type="ORF">DES51_12012</name>
</gene>
<evidence type="ECO:0000313" key="3">
    <source>
        <dbReference type="Proteomes" id="UP000247612"/>
    </source>
</evidence>
<evidence type="ECO:0000313" key="2">
    <source>
        <dbReference type="EMBL" id="PXX75109.1"/>
    </source>
</evidence>
<dbReference type="RefSeq" id="WP_022938516.1">
    <property type="nucleotide sequence ID" value="NZ_CABKRQ010000005.1"/>
</dbReference>
<name>A0A318KD18_9FIRM</name>
<feature type="signal peptide" evidence="1">
    <location>
        <begin position="1"/>
        <end position="23"/>
    </location>
</feature>
<dbReference type="Proteomes" id="UP000247612">
    <property type="component" value="Unassembled WGS sequence"/>
</dbReference>
<feature type="chain" id="PRO_5038793130" evidence="1">
    <location>
        <begin position="24"/>
        <end position="387"/>
    </location>
</feature>
<dbReference type="AlphaFoldDB" id="A0A318KD18"/>
<organism evidence="2 3">
    <name type="scientific">Dielma fastidiosa</name>
    <dbReference type="NCBI Taxonomy" id="1034346"/>
    <lineage>
        <taxon>Bacteria</taxon>
        <taxon>Bacillati</taxon>
        <taxon>Bacillota</taxon>
        <taxon>Erysipelotrichia</taxon>
        <taxon>Erysipelotrichales</taxon>
        <taxon>Erysipelotrichaceae</taxon>
        <taxon>Dielma</taxon>
    </lineage>
</organism>
<comment type="caution">
    <text evidence="2">The sequence shown here is derived from an EMBL/GenBank/DDBJ whole genome shotgun (WGS) entry which is preliminary data.</text>
</comment>